<evidence type="ECO:0000259" key="5">
    <source>
        <dbReference type="Pfam" id="PF24981"/>
    </source>
</evidence>
<keyword evidence="1" id="KW-0880">Kelch repeat</keyword>
<evidence type="ECO:0000313" key="6">
    <source>
        <dbReference type="EMBL" id="KAA6403559.1"/>
    </source>
</evidence>
<feature type="compositionally biased region" description="Basic and acidic residues" evidence="4">
    <location>
        <begin position="434"/>
        <end position="465"/>
    </location>
</feature>
<feature type="compositionally biased region" description="Acidic residues" evidence="4">
    <location>
        <begin position="398"/>
        <end position="423"/>
    </location>
</feature>
<accession>A0A5J4XAN7</accession>
<sequence length="1212" mass="140472">MSEPEENSDINLGWSQGQYIGITPPARIGASIVQAGQTLVLFGGVNVTPFFDAWLFDLSRVTWHRIRIEGPQPMHRYGHSAVLFGADMLVFGGSNLECCMSDLWILDLEINKWIPIDIMGVVPPPRHRHSALRFGNKMVIFAGCSVGKDGEFYNDMYMFDTVTLGWTKIQPTSSICPSVRAGHSMSVLNGKFYMFGGIGPSRYFNDLWTFDPASNAWREICLDVFRPPPRCNHAFTIMTTVIPPEKRKKKKEGEQKDQKVNIDEQKINQEKKKKGNKKQNQGRMKRKLVIHGGYNSRFKMDDIWEFDPVQEIWTLIEIPLPPQAFTPEAAQQEGGVLNIYSPYPRSGHYATQVDEGQLFIMGGQTHCVTRVLDDFWMLNLGKDEELIQLQKKKKDGDESSEEEEEESESEDEDKTERLEDFDDATFRSVDLSSEMDRIKKEGEQDGFDKKKQQEMGKEEVKVTRPEEFDDDYKRRHEEEELDHAYQRHMKRVKQQEEAAAKMGQELTDEDYAELQDQAELQHKGINSDNQWLELVNQLSELKKQSEIVHEGLRSVNDKNRNIRRTLRKAGGDIRETTKKIDEEGASLFQRMDIDFRQSSSRWQKQEEIERSQVTALEREKYRITKTAQTRNEFIQQMKKESQDQEKIDDKECDDKLNKVEHAYDEPHQIIREQIEQMGKISDERFVHVEELVNEDNNNRAQKHTHFYEVCNAACEAINELPDKIQQGVPIDGDGSSSWLNDSLEEMQLGVKEMGEESHNNITSVSDQLLDSFEDRKRSYEKDKNQIKNEIDNATSIVKWKLEQLDQAEKIAANQEERVTKLEQTAAEIAETAYRAKMKLKLVNKLNDRTVLLRQALEERNIQLDKYNQVQSKRSKQMEAMVNKMVELQQQKEDASRRQFGTQFDQITKRMREAMQRAEVRMIERMDYLDGVTEKQLAQADLKARTIEHDSEKQIQAAADNARETHAKRLTQIESNCDSNEKNIKQVEEGGEPIDKKREEVIGTIEVVERLLDRHRAEGRRRDEIIGNLNDELVSAEVEKQAAEIETQIGDAARREYAWKIYKERVYDFEAEVERLRHEANERANELQEQILSDAKELELQAIAATNEVIKDLEKRVKSLEMSTARTADDLQAQAAKHQKLHESRMRNAEERIQRAAKDAEHEQAQLQRDLDNFEAAQQKARDRIARKLADQIDTATKLLKQDLKSDIVTQLS</sequence>
<feature type="domain" description="Attractin/MKLN-like beta-propeller" evidence="5">
    <location>
        <begin position="177"/>
        <end position="317"/>
    </location>
</feature>
<dbReference type="PANTHER" id="PTHR46093">
    <property type="entry name" value="ACYL-COA-BINDING DOMAIN-CONTAINING PROTEIN 5"/>
    <property type="match status" value="1"/>
</dbReference>
<feature type="region of interest" description="Disordered" evidence="4">
    <location>
        <begin position="1127"/>
        <end position="1148"/>
    </location>
</feature>
<evidence type="ECO:0000256" key="4">
    <source>
        <dbReference type="SAM" id="MobiDB-lite"/>
    </source>
</evidence>
<dbReference type="EMBL" id="SNRW01000086">
    <property type="protein sequence ID" value="KAA6403559.1"/>
    <property type="molecule type" value="Genomic_DNA"/>
</dbReference>
<dbReference type="OrthoDB" id="194079at2759"/>
<dbReference type="PANTHER" id="PTHR46093:SF18">
    <property type="entry name" value="FIBRONECTIN TYPE-III DOMAIN-CONTAINING PROTEIN"/>
    <property type="match status" value="1"/>
</dbReference>
<gene>
    <name evidence="6" type="ORF">EZS28_000916</name>
</gene>
<feature type="compositionally biased region" description="Basic and acidic residues" evidence="4">
    <location>
        <begin position="251"/>
        <end position="270"/>
    </location>
</feature>
<evidence type="ECO:0000313" key="7">
    <source>
        <dbReference type="Proteomes" id="UP000324800"/>
    </source>
</evidence>
<proteinExistence type="predicted"/>
<comment type="caution">
    <text evidence="6">The sequence shown here is derived from an EMBL/GenBank/DDBJ whole genome shotgun (WGS) entry which is preliminary data.</text>
</comment>
<feature type="region of interest" description="Disordered" evidence="4">
    <location>
        <begin position="242"/>
        <end position="285"/>
    </location>
</feature>
<dbReference type="InterPro" id="IPR015915">
    <property type="entry name" value="Kelch-typ_b-propeller"/>
</dbReference>
<dbReference type="SUPFAM" id="SSF117281">
    <property type="entry name" value="Kelch motif"/>
    <property type="match status" value="2"/>
</dbReference>
<evidence type="ECO:0000256" key="2">
    <source>
        <dbReference type="ARBA" id="ARBA00022737"/>
    </source>
</evidence>
<name>A0A5J4XAN7_9EUKA</name>
<dbReference type="AlphaFoldDB" id="A0A5J4XAN7"/>
<dbReference type="Pfam" id="PF24681">
    <property type="entry name" value="Kelch_KLHDC2_KLHL20_DRC7"/>
    <property type="match status" value="1"/>
</dbReference>
<protein>
    <submittedName>
        <fullName evidence="6">Putative kelch repeat protein</fullName>
    </submittedName>
</protein>
<evidence type="ECO:0000256" key="3">
    <source>
        <dbReference type="SAM" id="Coils"/>
    </source>
</evidence>
<organism evidence="6 7">
    <name type="scientific">Streblomastix strix</name>
    <dbReference type="NCBI Taxonomy" id="222440"/>
    <lineage>
        <taxon>Eukaryota</taxon>
        <taxon>Metamonada</taxon>
        <taxon>Preaxostyla</taxon>
        <taxon>Oxymonadida</taxon>
        <taxon>Streblomastigidae</taxon>
        <taxon>Streblomastix</taxon>
    </lineage>
</organism>
<feature type="coiled-coil region" evidence="3">
    <location>
        <begin position="769"/>
        <end position="831"/>
    </location>
</feature>
<keyword evidence="3" id="KW-0175">Coiled coil</keyword>
<keyword evidence="2" id="KW-0677">Repeat</keyword>
<dbReference type="Proteomes" id="UP000324800">
    <property type="component" value="Unassembled WGS sequence"/>
</dbReference>
<evidence type="ECO:0000256" key="1">
    <source>
        <dbReference type="ARBA" id="ARBA00022441"/>
    </source>
</evidence>
<reference evidence="6 7" key="1">
    <citation type="submission" date="2019-03" db="EMBL/GenBank/DDBJ databases">
        <title>Single cell metagenomics reveals metabolic interactions within the superorganism composed of flagellate Streblomastix strix and complex community of Bacteroidetes bacteria on its surface.</title>
        <authorList>
            <person name="Treitli S.C."/>
            <person name="Kolisko M."/>
            <person name="Husnik F."/>
            <person name="Keeling P."/>
            <person name="Hampl V."/>
        </authorList>
    </citation>
    <scope>NUCLEOTIDE SEQUENCE [LARGE SCALE GENOMIC DNA]</scope>
    <source>
        <strain evidence="6">ST1C</strain>
    </source>
</reference>
<dbReference type="Pfam" id="PF24981">
    <property type="entry name" value="Beta-prop_ATRN-LZTR1"/>
    <property type="match status" value="1"/>
</dbReference>
<feature type="region of interest" description="Disordered" evidence="4">
    <location>
        <begin position="390"/>
        <end position="465"/>
    </location>
</feature>
<dbReference type="Gene3D" id="2.120.10.80">
    <property type="entry name" value="Kelch-type beta propeller"/>
    <property type="match status" value="3"/>
</dbReference>
<dbReference type="InterPro" id="IPR056737">
    <property type="entry name" value="Beta-prop_ATRN-MKLN-like"/>
</dbReference>